<evidence type="ECO:0000256" key="7">
    <source>
        <dbReference type="RuleBase" id="RU000562"/>
    </source>
</evidence>
<reference evidence="9" key="1">
    <citation type="submission" date="2017-09" db="EMBL/GenBank/DDBJ databases">
        <title>The Reconstruction of 2,631 Draft Metagenome-Assembled Genomes from the Global Oceans.</title>
        <authorList>
            <person name="Tully B.J."/>
            <person name="Graham E.D."/>
            <person name="Heidelberg J.F."/>
        </authorList>
    </citation>
    <scope>NUCLEOTIDE SEQUENCE [LARGE SCALE GENOMIC DNA]</scope>
</reference>
<evidence type="ECO:0000256" key="4">
    <source>
        <dbReference type="ARBA" id="ARBA00022980"/>
    </source>
</evidence>
<evidence type="ECO:0000256" key="3">
    <source>
        <dbReference type="ARBA" id="ARBA00022884"/>
    </source>
</evidence>
<dbReference type="NCBIfam" id="TIGR00061">
    <property type="entry name" value="L21"/>
    <property type="match status" value="1"/>
</dbReference>
<dbReference type="GO" id="GO:0005737">
    <property type="term" value="C:cytoplasm"/>
    <property type="evidence" value="ECO:0007669"/>
    <property type="project" value="UniProtKB-ARBA"/>
</dbReference>
<dbReference type="GO" id="GO:0005840">
    <property type="term" value="C:ribosome"/>
    <property type="evidence" value="ECO:0007669"/>
    <property type="project" value="UniProtKB-KW"/>
</dbReference>
<keyword evidence="3 6" id="KW-0694">RNA-binding</keyword>
<evidence type="ECO:0000256" key="2">
    <source>
        <dbReference type="ARBA" id="ARBA00022730"/>
    </source>
</evidence>
<dbReference type="GO" id="GO:0003735">
    <property type="term" value="F:structural constituent of ribosome"/>
    <property type="evidence" value="ECO:0007669"/>
    <property type="project" value="InterPro"/>
</dbReference>
<protein>
    <recommendedName>
        <fullName evidence="6">Large ribosomal subunit protein bL21</fullName>
    </recommendedName>
</protein>
<comment type="subunit">
    <text evidence="6">Part of the 50S ribosomal subunit. Contacts protein L20.</text>
</comment>
<comment type="function">
    <text evidence="6 7">This protein binds to 23S rRNA in the presence of protein L20.</text>
</comment>
<name>A0A2D6YFG6_9DELT</name>
<accession>A0A2D6YFG6</accession>
<dbReference type="Proteomes" id="UP000226525">
    <property type="component" value="Unassembled WGS sequence"/>
</dbReference>
<dbReference type="InterPro" id="IPR028909">
    <property type="entry name" value="bL21-like"/>
</dbReference>
<evidence type="ECO:0000256" key="1">
    <source>
        <dbReference type="ARBA" id="ARBA00008563"/>
    </source>
</evidence>
<keyword evidence="2 6" id="KW-0699">rRNA-binding</keyword>
<comment type="caution">
    <text evidence="8">The sequence shown here is derived from an EMBL/GenBank/DDBJ whole genome shotgun (WGS) entry which is preliminary data.</text>
</comment>
<proteinExistence type="inferred from homology"/>
<dbReference type="Pfam" id="PF00829">
    <property type="entry name" value="Ribosomal_L21p"/>
    <property type="match status" value="1"/>
</dbReference>
<dbReference type="PROSITE" id="PS01169">
    <property type="entry name" value="RIBOSOMAL_L21"/>
    <property type="match status" value="1"/>
</dbReference>
<dbReference type="GO" id="GO:1990904">
    <property type="term" value="C:ribonucleoprotein complex"/>
    <property type="evidence" value="ECO:0007669"/>
    <property type="project" value="UniProtKB-KW"/>
</dbReference>
<dbReference type="GO" id="GO:0019843">
    <property type="term" value="F:rRNA binding"/>
    <property type="evidence" value="ECO:0007669"/>
    <property type="project" value="UniProtKB-UniRule"/>
</dbReference>
<dbReference type="AlphaFoldDB" id="A0A2D6YFG6"/>
<keyword evidence="5 6" id="KW-0687">Ribonucleoprotein</keyword>
<dbReference type="PANTHER" id="PTHR21349">
    <property type="entry name" value="50S RIBOSOMAL PROTEIN L21"/>
    <property type="match status" value="1"/>
</dbReference>
<evidence type="ECO:0000256" key="6">
    <source>
        <dbReference type="HAMAP-Rule" id="MF_01363"/>
    </source>
</evidence>
<keyword evidence="4 6" id="KW-0689">Ribosomal protein</keyword>
<organism evidence="8 9">
    <name type="scientific">SAR324 cluster bacterium</name>
    <dbReference type="NCBI Taxonomy" id="2024889"/>
    <lineage>
        <taxon>Bacteria</taxon>
        <taxon>Deltaproteobacteria</taxon>
        <taxon>SAR324 cluster</taxon>
    </lineage>
</organism>
<dbReference type="PANTHER" id="PTHR21349:SF0">
    <property type="entry name" value="LARGE RIBOSOMAL SUBUNIT PROTEIN BL21M"/>
    <property type="match status" value="1"/>
</dbReference>
<dbReference type="SUPFAM" id="SSF141091">
    <property type="entry name" value="L21p-like"/>
    <property type="match status" value="1"/>
</dbReference>
<dbReference type="GO" id="GO:0006412">
    <property type="term" value="P:translation"/>
    <property type="evidence" value="ECO:0007669"/>
    <property type="project" value="UniProtKB-UniRule"/>
</dbReference>
<gene>
    <name evidence="6 8" type="primary">rplU</name>
    <name evidence="8" type="ORF">CMN54_00485</name>
</gene>
<sequence length="104" mass="11890">MYAIIQAGGRQHRVTPGEVVRLDRMQSEQGATFETDQVLLLQTDDGEVRVGTPVVSGAKVQGEVVEHMKDRKVIVFKRKRRKGYRRKQGHRQQYTLVRISEISA</sequence>
<evidence type="ECO:0000256" key="5">
    <source>
        <dbReference type="ARBA" id="ARBA00023274"/>
    </source>
</evidence>
<dbReference type="InterPro" id="IPR001787">
    <property type="entry name" value="Ribosomal_bL21"/>
</dbReference>
<dbReference type="EMBL" id="NZEX01000005">
    <property type="protein sequence ID" value="MAH61932.1"/>
    <property type="molecule type" value="Genomic_DNA"/>
</dbReference>
<dbReference type="InterPro" id="IPR036164">
    <property type="entry name" value="bL21-like_sf"/>
</dbReference>
<dbReference type="InterPro" id="IPR018258">
    <property type="entry name" value="Ribosomal_bL21_CS"/>
</dbReference>
<dbReference type="HAMAP" id="MF_01363">
    <property type="entry name" value="Ribosomal_bL21"/>
    <property type="match status" value="1"/>
</dbReference>
<evidence type="ECO:0000313" key="8">
    <source>
        <dbReference type="EMBL" id="MAH61932.1"/>
    </source>
</evidence>
<evidence type="ECO:0000313" key="9">
    <source>
        <dbReference type="Proteomes" id="UP000226525"/>
    </source>
</evidence>
<comment type="similarity">
    <text evidence="1 6 7">Belongs to the bacterial ribosomal protein bL21 family.</text>
</comment>